<name>A0AAU9VRC3_9CNID</name>
<dbReference type="EMBL" id="CALNXJ010000003">
    <property type="protein sequence ID" value="CAH3036000.1"/>
    <property type="molecule type" value="Genomic_DNA"/>
</dbReference>
<feature type="compositionally biased region" description="Polar residues" evidence="1">
    <location>
        <begin position="1"/>
        <end position="21"/>
    </location>
</feature>
<dbReference type="PANTHER" id="PTHR37962:SF2">
    <property type="entry name" value="MALE STERILE (3) 76CA"/>
    <property type="match status" value="1"/>
</dbReference>
<evidence type="ECO:0000313" key="2">
    <source>
        <dbReference type="EMBL" id="CAH3036000.1"/>
    </source>
</evidence>
<protein>
    <submittedName>
        <fullName evidence="2">Uncharacterized protein</fullName>
    </submittedName>
</protein>
<keyword evidence="3" id="KW-1185">Reference proteome</keyword>
<evidence type="ECO:0000313" key="3">
    <source>
        <dbReference type="Proteomes" id="UP001159428"/>
    </source>
</evidence>
<reference evidence="2 3" key="1">
    <citation type="submission" date="2022-05" db="EMBL/GenBank/DDBJ databases">
        <authorList>
            <consortium name="Genoscope - CEA"/>
            <person name="William W."/>
        </authorList>
    </citation>
    <scope>NUCLEOTIDE SEQUENCE [LARGE SCALE GENOMIC DNA]</scope>
</reference>
<feature type="compositionally biased region" description="Acidic residues" evidence="1">
    <location>
        <begin position="215"/>
        <end position="232"/>
    </location>
</feature>
<sequence length="466" mass="51503">MLVSTIEQTTQSMNKLAGSSKQRTRLRSKISADKAKLSSQIQRYNEETQGVQGANQQCTCSVSEVIKGNFPWGRNADTPIRIKRIIVEKSEIAKRWDEEVALVKKEMANFIAYYMDVSIPHLTKIAEELQGKLDNLSRPLDARGPPEIEEASVESENEMIGSYRTVSVDARIIGGKLAYAKKGIAFCKLQLVSAASKFQTALSGSDYEDSLNIQDNEDDNDNWDGGDDSDHDDVEEEYEHYIANSDNDAVDTDTSTDDNFEVLGESITQNDLFVWKFPPEVSQSTLDGRNGSSACSVIALILAHGAWHQGLNLQPTLVLSPLWVKLAAIRVGNRLYDRCRLSLPQRFLSASEAATVAQPCVSVSVDSPLPVRVFDEHGPTTLLFQLRRLCARDHGDAALLIVNEKTVVFIPVGNSSIVLVDTHRHGLHGAELLLGHQSSLNQFVSVCQTVLDLQDDTYANLCFISF</sequence>
<organism evidence="2 3">
    <name type="scientific">Pocillopora meandrina</name>
    <dbReference type="NCBI Taxonomy" id="46732"/>
    <lineage>
        <taxon>Eukaryota</taxon>
        <taxon>Metazoa</taxon>
        <taxon>Cnidaria</taxon>
        <taxon>Anthozoa</taxon>
        <taxon>Hexacorallia</taxon>
        <taxon>Scleractinia</taxon>
        <taxon>Astrocoeniina</taxon>
        <taxon>Pocilloporidae</taxon>
        <taxon>Pocillopora</taxon>
    </lineage>
</organism>
<feature type="region of interest" description="Disordered" evidence="1">
    <location>
        <begin position="208"/>
        <end position="232"/>
    </location>
</feature>
<accession>A0AAU9VRC3</accession>
<dbReference type="PANTHER" id="PTHR37962">
    <property type="entry name" value="MALE STERILE (3) 76CA"/>
    <property type="match status" value="1"/>
</dbReference>
<comment type="caution">
    <text evidence="2">The sequence shown here is derived from an EMBL/GenBank/DDBJ whole genome shotgun (WGS) entry which is preliminary data.</text>
</comment>
<gene>
    <name evidence="2" type="ORF">PMEA_00016597</name>
</gene>
<dbReference type="AlphaFoldDB" id="A0AAU9VRC3"/>
<dbReference type="Proteomes" id="UP001159428">
    <property type="component" value="Unassembled WGS sequence"/>
</dbReference>
<feature type="region of interest" description="Disordered" evidence="1">
    <location>
        <begin position="1"/>
        <end position="23"/>
    </location>
</feature>
<evidence type="ECO:0000256" key="1">
    <source>
        <dbReference type="SAM" id="MobiDB-lite"/>
    </source>
</evidence>
<proteinExistence type="predicted"/>